<dbReference type="InterPro" id="IPR036388">
    <property type="entry name" value="WH-like_DNA-bd_sf"/>
</dbReference>
<dbReference type="PRINTS" id="PR00778">
    <property type="entry name" value="HTHARSR"/>
</dbReference>
<keyword evidence="7" id="KW-1185">Reference proteome</keyword>
<dbReference type="Proteomes" id="UP000182241">
    <property type="component" value="Unassembled WGS sequence"/>
</dbReference>
<dbReference type="Pfam" id="PF01022">
    <property type="entry name" value="HTH_5"/>
    <property type="match status" value="1"/>
</dbReference>
<keyword evidence="3" id="KW-0804">Transcription</keyword>
<dbReference type="InterPro" id="IPR051081">
    <property type="entry name" value="HTH_MetalResp_TranReg"/>
</dbReference>
<dbReference type="PANTHER" id="PTHR33154">
    <property type="entry name" value="TRANSCRIPTIONAL REGULATOR, ARSR FAMILY"/>
    <property type="match status" value="1"/>
</dbReference>
<keyword evidence="2" id="KW-0238">DNA-binding</keyword>
<organism evidence="6 7">
    <name type="scientific">Tsukamurella tyrosinosolvens</name>
    <dbReference type="NCBI Taxonomy" id="57704"/>
    <lineage>
        <taxon>Bacteria</taxon>
        <taxon>Bacillati</taxon>
        <taxon>Actinomycetota</taxon>
        <taxon>Actinomycetes</taxon>
        <taxon>Mycobacteriales</taxon>
        <taxon>Tsukamurellaceae</taxon>
        <taxon>Tsukamurella</taxon>
    </lineage>
</organism>
<feature type="compositionally biased region" description="Basic and acidic residues" evidence="4">
    <location>
        <begin position="128"/>
        <end position="138"/>
    </location>
</feature>
<dbReference type="GO" id="GO:0003700">
    <property type="term" value="F:DNA-binding transcription factor activity"/>
    <property type="evidence" value="ECO:0007669"/>
    <property type="project" value="InterPro"/>
</dbReference>
<dbReference type="GO" id="GO:0003677">
    <property type="term" value="F:DNA binding"/>
    <property type="evidence" value="ECO:0007669"/>
    <property type="project" value="UniProtKB-KW"/>
</dbReference>
<keyword evidence="1" id="KW-0805">Transcription regulation</keyword>
<dbReference type="InterPro" id="IPR001845">
    <property type="entry name" value="HTH_ArsR_DNA-bd_dom"/>
</dbReference>
<feature type="region of interest" description="Disordered" evidence="4">
    <location>
        <begin position="111"/>
        <end position="138"/>
    </location>
</feature>
<gene>
    <name evidence="6" type="ORF">SAMN04489793_2383</name>
</gene>
<evidence type="ECO:0000259" key="5">
    <source>
        <dbReference type="PROSITE" id="PS50987"/>
    </source>
</evidence>
<dbReference type="PROSITE" id="PS50987">
    <property type="entry name" value="HTH_ARSR_2"/>
    <property type="match status" value="1"/>
</dbReference>
<dbReference type="STRING" id="57704.SAMN04489793_2383"/>
<dbReference type="OrthoDB" id="9806976at2"/>
<evidence type="ECO:0000256" key="4">
    <source>
        <dbReference type="SAM" id="MobiDB-lite"/>
    </source>
</evidence>
<dbReference type="EMBL" id="FNSA01000003">
    <property type="protein sequence ID" value="SEC47285.1"/>
    <property type="molecule type" value="Genomic_DNA"/>
</dbReference>
<name>A0A1H4SSS9_TSUTY</name>
<dbReference type="NCBIfam" id="NF033788">
    <property type="entry name" value="HTH_metalloreg"/>
    <property type="match status" value="1"/>
</dbReference>
<dbReference type="Gene3D" id="1.10.10.10">
    <property type="entry name" value="Winged helix-like DNA-binding domain superfamily/Winged helix DNA-binding domain"/>
    <property type="match status" value="1"/>
</dbReference>
<accession>A0A1H4SSS9</accession>
<evidence type="ECO:0000313" key="7">
    <source>
        <dbReference type="Proteomes" id="UP000182241"/>
    </source>
</evidence>
<proteinExistence type="predicted"/>
<evidence type="ECO:0000256" key="1">
    <source>
        <dbReference type="ARBA" id="ARBA00023015"/>
    </source>
</evidence>
<dbReference type="SUPFAM" id="SSF46785">
    <property type="entry name" value="Winged helix' DNA-binding domain"/>
    <property type="match status" value="1"/>
</dbReference>
<dbReference type="AlphaFoldDB" id="A0A1H4SSS9"/>
<dbReference type="SMART" id="SM00418">
    <property type="entry name" value="HTH_ARSR"/>
    <property type="match status" value="1"/>
</dbReference>
<evidence type="ECO:0000313" key="6">
    <source>
        <dbReference type="EMBL" id="SEC47285.1"/>
    </source>
</evidence>
<dbReference type="PANTHER" id="PTHR33154:SF33">
    <property type="entry name" value="TRANSCRIPTIONAL REPRESSOR SDPR"/>
    <property type="match status" value="1"/>
</dbReference>
<evidence type="ECO:0000256" key="2">
    <source>
        <dbReference type="ARBA" id="ARBA00023125"/>
    </source>
</evidence>
<feature type="domain" description="HTH arsR-type" evidence="5">
    <location>
        <begin position="1"/>
        <end position="92"/>
    </location>
</feature>
<reference evidence="7" key="1">
    <citation type="submission" date="2016-10" db="EMBL/GenBank/DDBJ databases">
        <authorList>
            <person name="Varghese N."/>
            <person name="Submissions S."/>
        </authorList>
    </citation>
    <scope>NUCLEOTIDE SEQUENCE [LARGE SCALE GENOMIC DNA]</scope>
    <source>
        <strain evidence="7">DSM 44234</strain>
    </source>
</reference>
<dbReference type="InterPro" id="IPR011991">
    <property type="entry name" value="ArsR-like_HTH"/>
</dbReference>
<dbReference type="InterPro" id="IPR036390">
    <property type="entry name" value="WH_DNA-bd_sf"/>
</dbReference>
<sequence length="138" mass="14699">MRYAFGVSVFAAIADPVRRRIVVLLSGAPMTAGQIAAEFDISRPAVSRHLRVLRDAGVVEGGPSGDDGRERSYALRLAALDEVDDWLARVRGPARLGGLLASPALDTEVRRARRDNARAAGAAGVSTEIDRPHERGTA</sequence>
<protein>
    <submittedName>
        <fullName evidence="6">Helix-turn-helix domain-containing protein</fullName>
    </submittedName>
</protein>
<dbReference type="CDD" id="cd00090">
    <property type="entry name" value="HTH_ARSR"/>
    <property type="match status" value="1"/>
</dbReference>
<evidence type="ECO:0000256" key="3">
    <source>
        <dbReference type="ARBA" id="ARBA00023163"/>
    </source>
</evidence>